<dbReference type="Proteomes" id="UP000664844">
    <property type="component" value="Unassembled WGS sequence"/>
</dbReference>
<gene>
    <name evidence="1" type="ORF">J0895_16295</name>
</gene>
<organism evidence="1 2">
    <name type="scientific">Phormidium pseudopriestleyi FRX01</name>
    <dbReference type="NCBI Taxonomy" id="1759528"/>
    <lineage>
        <taxon>Bacteria</taxon>
        <taxon>Bacillati</taxon>
        <taxon>Cyanobacteriota</taxon>
        <taxon>Cyanophyceae</taxon>
        <taxon>Oscillatoriophycideae</taxon>
        <taxon>Oscillatoriales</taxon>
        <taxon>Oscillatoriaceae</taxon>
        <taxon>Phormidium</taxon>
    </lineage>
</organism>
<evidence type="ECO:0000313" key="2">
    <source>
        <dbReference type="Proteomes" id="UP000664844"/>
    </source>
</evidence>
<evidence type="ECO:0000313" key="1">
    <source>
        <dbReference type="EMBL" id="MBO0350627.1"/>
    </source>
</evidence>
<accession>A0ABS3FUU3</accession>
<proteinExistence type="predicted"/>
<sequence>MKQRLSVIKFTTLTGLGFIGLSVPGLGSGVGDVMKRSPSRMMHQPRPKSSKIIAIALNCRKNLQIRGRSPVG</sequence>
<dbReference type="RefSeq" id="WP_207089101.1">
    <property type="nucleotide sequence ID" value="NZ_JAFLQW010000434.1"/>
</dbReference>
<reference evidence="1 2" key="1">
    <citation type="submission" date="2021-03" db="EMBL/GenBank/DDBJ databases">
        <title>Metabolic Capacity of the Antarctic Cyanobacterium Phormidium pseudopriestleyi that Sustains Oxygenic Photosynthesis in the Presence of Hydrogen Sulfide.</title>
        <authorList>
            <person name="Lumian J.E."/>
            <person name="Jungblut A.D."/>
            <person name="Dillon M.L."/>
            <person name="Hawes I."/>
            <person name="Doran P.T."/>
            <person name="Mackey T.J."/>
            <person name="Dick G.J."/>
            <person name="Grettenberger C.L."/>
            <person name="Sumner D.Y."/>
        </authorList>
    </citation>
    <scope>NUCLEOTIDE SEQUENCE [LARGE SCALE GENOMIC DNA]</scope>
    <source>
        <strain evidence="1 2">FRX01</strain>
    </source>
</reference>
<name>A0ABS3FUU3_9CYAN</name>
<dbReference type="EMBL" id="JAFLQW010000434">
    <property type="protein sequence ID" value="MBO0350627.1"/>
    <property type="molecule type" value="Genomic_DNA"/>
</dbReference>
<keyword evidence="2" id="KW-1185">Reference proteome</keyword>
<comment type="caution">
    <text evidence="1">The sequence shown here is derived from an EMBL/GenBank/DDBJ whole genome shotgun (WGS) entry which is preliminary data.</text>
</comment>
<protein>
    <submittedName>
        <fullName evidence="1">Uncharacterized protein</fullName>
    </submittedName>
</protein>